<dbReference type="PaxDb" id="1198114-AciX9_3303"/>
<dbReference type="STRING" id="1198114.AciX9_3303"/>
<feature type="domain" description="Glycosyltransferase 2-like" evidence="1">
    <location>
        <begin position="11"/>
        <end position="181"/>
    </location>
</feature>
<dbReference type="InterPro" id="IPR001173">
    <property type="entry name" value="Glyco_trans_2-like"/>
</dbReference>
<evidence type="ECO:0000313" key="2">
    <source>
        <dbReference type="EMBL" id="ADW70314.1"/>
    </source>
</evidence>
<dbReference type="PANTHER" id="PTHR43685:SF2">
    <property type="entry name" value="GLYCOSYLTRANSFERASE 2-LIKE DOMAIN-CONTAINING PROTEIN"/>
    <property type="match status" value="1"/>
</dbReference>
<dbReference type="Proteomes" id="UP000000343">
    <property type="component" value="Chromosome"/>
</dbReference>
<sequence length="329" mass="37240">MNSSSSPQVQILLATYNGARFLREQIDSILTQTYPCLTILSRDDGSTDGTLAILNDYAALHPTRFHILPQSPPTGSAKLNFAALIAASTASHVSCADQDDVWVSTKIADSMEVMQRLEQRHRHGTPLLVFTDVAVVDEQLRPLQPSLWRYQHIQPNKIFNFRRLLTQNVVTGSTALFNRPLADLAARMTAKAYMHDWWLALLASAFGSADFLTQQTVLYRQHASNVLGAAGHGSHSGLPKWRQHAKRREQWENSEHQASAMLEAYRDELPQKIRRMLEAYVRCETSPNRFVRVLTLISHGFLLQDLRPNLAILLYLWDMDFAKNHTPAE</sequence>
<dbReference type="InterPro" id="IPR050834">
    <property type="entry name" value="Glycosyltransf_2"/>
</dbReference>
<gene>
    <name evidence="2" type="ordered locus">AciX9_3303</name>
</gene>
<dbReference type="EMBL" id="CP002480">
    <property type="protein sequence ID" value="ADW70314.1"/>
    <property type="molecule type" value="Genomic_DNA"/>
</dbReference>
<dbReference type="CDD" id="cd04196">
    <property type="entry name" value="GT_2_like_d"/>
    <property type="match status" value="1"/>
</dbReference>
<dbReference type="AlphaFoldDB" id="E8X271"/>
<protein>
    <submittedName>
        <fullName evidence="2">Glycosyl transferase family 2</fullName>
    </submittedName>
</protein>
<dbReference type="Pfam" id="PF00535">
    <property type="entry name" value="Glycos_transf_2"/>
    <property type="match status" value="1"/>
</dbReference>
<keyword evidence="3" id="KW-1185">Reference proteome</keyword>
<name>E8X271_GRATM</name>
<dbReference type="GO" id="GO:0016740">
    <property type="term" value="F:transferase activity"/>
    <property type="evidence" value="ECO:0007669"/>
    <property type="project" value="UniProtKB-KW"/>
</dbReference>
<keyword evidence="2" id="KW-0808">Transferase</keyword>
<dbReference type="KEGG" id="acm:AciX9_3303"/>
<dbReference type="InterPro" id="IPR029044">
    <property type="entry name" value="Nucleotide-diphossugar_trans"/>
</dbReference>
<evidence type="ECO:0000259" key="1">
    <source>
        <dbReference type="Pfam" id="PF00535"/>
    </source>
</evidence>
<dbReference type="PANTHER" id="PTHR43685">
    <property type="entry name" value="GLYCOSYLTRANSFERASE"/>
    <property type="match status" value="1"/>
</dbReference>
<dbReference type="HOGENOM" id="CLU_025996_2_0_0"/>
<organism evidence="3">
    <name type="scientific">Granulicella tundricola (strain ATCC BAA-1859 / DSM 23138 / MP5ACTX9)</name>
    <dbReference type="NCBI Taxonomy" id="1198114"/>
    <lineage>
        <taxon>Bacteria</taxon>
        <taxon>Pseudomonadati</taxon>
        <taxon>Acidobacteriota</taxon>
        <taxon>Terriglobia</taxon>
        <taxon>Terriglobales</taxon>
        <taxon>Acidobacteriaceae</taxon>
        <taxon>Granulicella</taxon>
    </lineage>
</organism>
<reference evidence="3" key="1">
    <citation type="submission" date="2011-01" db="EMBL/GenBank/DDBJ databases">
        <title>Complete sequence of chromosome of Acidobacterium sp. MP5ACTX9.</title>
        <authorList>
            <consortium name="US DOE Joint Genome Institute"/>
            <person name="Lucas S."/>
            <person name="Copeland A."/>
            <person name="Lapidus A."/>
            <person name="Cheng J.-F."/>
            <person name="Goodwin L."/>
            <person name="Pitluck S."/>
            <person name="Teshima H."/>
            <person name="Detter J.C."/>
            <person name="Han C."/>
            <person name="Tapia R."/>
            <person name="Land M."/>
            <person name="Hauser L."/>
            <person name="Kyrpides N."/>
            <person name="Ivanova N."/>
            <person name="Ovchinnikova G."/>
            <person name="Pagani I."/>
            <person name="Rawat S.R."/>
            <person name="Mannisto M."/>
            <person name="Haggblom M.M."/>
            <person name="Woyke T."/>
        </authorList>
    </citation>
    <scope>NUCLEOTIDE SEQUENCE [LARGE SCALE GENOMIC DNA]</scope>
    <source>
        <strain evidence="3">MP5ACTX9</strain>
    </source>
</reference>
<dbReference type="Gene3D" id="3.90.550.10">
    <property type="entry name" value="Spore Coat Polysaccharide Biosynthesis Protein SpsA, Chain A"/>
    <property type="match status" value="1"/>
</dbReference>
<dbReference type="eggNOG" id="COG0463">
    <property type="taxonomic scope" value="Bacteria"/>
</dbReference>
<dbReference type="OrthoDB" id="9802649at2"/>
<accession>E8X271</accession>
<evidence type="ECO:0000313" key="3">
    <source>
        <dbReference type="Proteomes" id="UP000000343"/>
    </source>
</evidence>
<dbReference type="RefSeq" id="WP_013581626.1">
    <property type="nucleotide sequence ID" value="NC_015064.1"/>
</dbReference>
<dbReference type="SUPFAM" id="SSF53448">
    <property type="entry name" value="Nucleotide-diphospho-sugar transferases"/>
    <property type="match status" value="1"/>
</dbReference>
<proteinExistence type="predicted"/>